<evidence type="ECO:0000256" key="3">
    <source>
        <dbReference type="ARBA" id="ARBA00005646"/>
    </source>
</evidence>
<dbReference type="GO" id="GO:0006284">
    <property type="term" value="P:base-excision repair"/>
    <property type="evidence" value="ECO:0007669"/>
    <property type="project" value="InterPro"/>
</dbReference>
<evidence type="ECO:0000256" key="7">
    <source>
        <dbReference type="ARBA" id="ARBA00023125"/>
    </source>
</evidence>
<dbReference type="GO" id="GO:0046872">
    <property type="term" value="F:metal ion binding"/>
    <property type="evidence" value="ECO:0007669"/>
    <property type="project" value="UniProtKB-KW"/>
</dbReference>
<keyword evidence="4" id="KW-0479">Metal-binding</keyword>
<evidence type="ECO:0000256" key="8">
    <source>
        <dbReference type="ARBA" id="ARBA00023242"/>
    </source>
</evidence>
<evidence type="ECO:0000313" key="11">
    <source>
        <dbReference type="EMBL" id="PNR54793.1"/>
    </source>
</evidence>
<dbReference type="Gene3D" id="1.10.340.30">
    <property type="entry name" value="Hypothetical protein, domain 2"/>
    <property type="match status" value="1"/>
</dbReference>
<keyword evidence="5" id="KW-0408">Iron</keyword>
<protein>
    <recommendedName>
        <fullName evidence="10">HhH-GPD domain-containing protein</fullName>
    </recommendedName>
</protein>
<comment type="similarity">
    <text evidence="3">Belongs to the DNA glycosylase family. DEMETER subfamily.</text>
</comment>
<evidence type="ECO:0000256" key="1">
    <source>
        <dbReference type="ARBA" id="ARBA00001966"/>
    </source>
</evidence>
<dbReference type="InterPro" id="IPR011257">
    <property type="entry name" value="DNA_glycosylase"/>
</dbReference>
<dbReference type="GO" id="GO:0003677">
    <property type="term" value="F:DNA binding"/>
    <property type="evidence" value="ECO:0007669"/>
    <property type="project" value="UniProtKB-KW"/>
</dbReference>
<proteinExistence type="inferred from homology"/>
<evidence type="ECO:0000256" key="2">
    <source>
        <dbReference type="ARBA" id="ARBA00004123"/>
    </source>
</evidence>
<feature type="domain" description="HhH-GPD" evidence="10">
    <location>
        <begin position="1197"/>
        <end position="1351"/>
    </location>
</feature>
<dbReference type="InParanoid" id="A0A2K1KLY7"/>
<evidence type="ECO:0000259" key="10">
    <source>
        <dbReference type="SMART" id="SM00478"/>
    </source>
</evidence>
<dbReference type="InterPro" id="IPR044811">
    <property type="entry name" value="DME/ROS1"/>
</dbReference>
<dbReference type="SMART" id="SM00525">
    <property type="entry name" value="FES"/>
    <property type="match status" value="1"/>
</dbReference>
<dbReference type="Proteomes" id="UP000006727">
    <property type="component" value="Chromosome 4"/>
</dbReference>
<gene>
    <name evidence="11" type="ORF">PHYPA_005686</name>
</gene>
<dbReference type="GO" id="GO:0141166">
    <property type="term" value="P:chromosomal 5-methylcytosine DNA demethylation pathway"/>
    <property type="evidence" value="ECO:0007669"/>
    <property type="project" value="InterPro"/>
</dbReference>
<dbReference type="InterPro" id="IPR003651">
    <property type="entry name" value="Endonuclease3_FeS-loop_motif"/>
</dbReference>
<evidence type="ECO:0000256" key="4">
    <source>
        <dbReference type="ARBA" id="ARBA00022723"/>
    </source>
</evidence>
<dbReference type="Gramene" id="Pp3c4_2820V3.1">
    <property type="protein sequence ID" value="Pp3c4_2820V3.1"/>
    <property type="gene ID" value="Pp3c4_2820"/>
</dbReference>
<dbReference type="InterPro" id="IPR003265">
    <property type="entry name" value="HhH-GPD_domain"/>
</dbReference>
<evidence type="ECO:0000313" key="13">
    <source>
        <dbReference type="Proteomes" id="UP000006727"/>
    </source>
</evidence>
<sequence length="1825" mass="204874">MHSNLVLQAIGGHNVLPRCESCRSSHILSYTNAVVQAVAGRDGFMECGEFRAPRGATEVDNLFTHDVVPPNAGVHVFRDTPCIDEARDSLQRKEAVRIVQTRDNLRLNDEDGEVRRILATEDLHRRNTQLCCSVDLVSSFETELMSSANGVDLVQGASPSGVHNVDEQPLCSSEIMPGVQRNLQASKGGPQSGVAGPQTLEIIQDRGRSPSTDSVPLTELFASRTSGAMFRNDETKCPPRRATGANPVCCDRSVLTADQRTIAPTSHQLAQPCESAAMQVQLDAKEKPRKRRYKPKILSETPKVSLAKKLRVEEGLNISPTVPINFDTISPTVLRMKNLARLKWAEGTNKRAYVKRKFMKQGKLTKAASNTCVKEREEMLVEATELKKTKAMNSSQTFVLSANFLQYTDHLVVEEIADAVMVEHNPGEDKEQKHLDSEEVLSSTQTKEFSDFHQKSPFAENPIEIHETPSWPLAAASQENFNCGSFQLAPPPSDQGSNFMPDMLVQAFLRIPGNVISRTEIQNVLNPVDHDCATNAEEVFEVCNMNHCSTEDLPSTPRGAFPFVSVGQNLSFIMPPSSPLLPQASDWNMLYSNEEYESSNSATTTRRALNFDTRTKELQVGSSDFVKCYDADGRKGGNVLIEGMQESISREESPQHAAYDTTSCELQITDTDSVTANYAPFVNVSLAKDLSDLRELCSGVTVSLPVNTYEQRLEEELQIVAYDEGSKKMVVYKDLPQRKRRLRYKPKVDLDLNTVKMFKTLTMKGSSHEESERNKASWEECRQQWQNRAHQFISIMRQVQGNRAFSRWKGSVMDSVGGAFLTQNVSDFLSSNAFMALRARFPARPGTADEETHTPLAEAPPLVEQAKFTPLLQRPSRSELKNHQSGNQNQGDSSVRGAALLSHGVNKNICVDEVLPELVEMLSLRLKECHIDHKDHALQEVLTSIPGCDQIEVSALHVNNAEKVVVLRSTRSDWNESEVELFEILDMQASETTTHRCASPHSRAGFSSHEKDSKSYKQLKHKPSQLTLVEKNRVCSEVKESSLEEVANPVMETDIHQKNYVNDAEFDKCSAVENHREAEQIPSASQWNGKNAVIQEKFANVLQENVTNLSLLGKEKILAATLRLVLGKHQTATERNKVAAKAFKNTKLRPGRNALRKRTDNYRYRQTVSFRLLRGEARANWEAGFVMKSQKDKWEPLRARIVAEQTYSRDTLTEDCVDWNAVQQASVHEVADVIKNRGQHNALAGRLKAFLDRVHRDQNGVIDLEWIRKLPPEDAKAFLLSFRGVGLKSVECIRLLCLHHPSFPVDTNVGRIAVRLGWVPLEPLPEETQLHLLELYPIQSHIQQYMWPRLCTFDQQTLYELHYHMITFGKVFCTKSKPNCNACPLRSECKHYASSYASAKLLLKWPEKPQNKQSTVFALPEHHPAPQAESVISDSRLTEVQSVACLPIIEEPCSPEPCIDNIPDIEENPFRIDNNESNSPVQTGTGQPSMFSVIIGELRSILDVTETTLDLITGPVPDDFDELSATKMRISAFNSVIEVDENEEAVKNIQVTIEKNIELHETMVANMDITEEAPANSLVIDKDNQEDVASPVLTEDFNHLPSQELILLPPCADLAPAPKLKNVQRLRTVHYVYELPDNHPLLFAMDEREPDDPCFYLLAIWSPDEVPATMPKFDDDDARNPFASCDDNHLERTVRGTLLIPCKTAMRGWFPLNGTYFQVNEVFADHTSSLQPISVPRTLLWSLRRRFVYFSTAVSNLFKDMSLEEIRCCFQKGYVCLRAFDLATRQPKILAHRLHQSGAKIVKAPVPRKGKGIGRSRNNAMKGKK</sequence>
<dbReference type="Gene3D" id="1.10.1670.10">
    <property type="entry name" value="Helix-hairpin-Helix base-excision DNA repair enzymes (C-terminal)"/>
    <property type="match status" value="1"/>
</dbReference>
<dbReference type="PANTHER" id="PTHR46213:SF13">
    <property type="entry name" value="DEMETER-LIKE PROTEIN 2-RELATED"/>
    <property type="match status" value="1"/>
</dbReference>
<dbReference type="InterPro" id="IPR028925">
    <property type="entry name" value="RRM_DME"/>
</dbReference>
<reference evidence="11 13" key="2">
    <citation type="journal article" date="2018" name="Plant J.">
        <title>The Physcomitrella patens chromosome-scale assembly reveals moss genome structure and evolution.</title>
        <authorList>
            <person name="Lang D."/>
            <person name="Ullrich K.K."/>
            <person name="Murat F."/>
            <person name="Fuchs J."/>
            <person name="Jenkins J."/>
            <person name="Haas F.B."/>
            <person name="Piednoel M."/>
            <person name="Gundlach H."/>
            <person name="Van Bel M."/>
            <person name="Meyberg R."/>
            <person name="Vives C."/>
            <person name="Morata J."/>
            <person name="Symeonidi A."/>
            <person name="Hiss M."/>
            <person name="Muchero W."/>
            <person name="Kamisugi Y."/>
            <person name="Saleh O."/>
            <person name="Blanc G."/>
            <person name="Decker E.L."/>
            <person name="van Gessel N."/>
            <person name="Grimwood J."/>
            <person name="Hayes R.D."/>
            <person name="Graham S.W."/>
            <person name="Gunter L.E."/>
            <person name="McDaniel S.F."/>
            <person name="Hoernstein S.N.W."/>
            <person name="Larsson A."/>
            <person name="Li F.W."/>
            <person name="Perroud P.F."/>
            <person name="Phillips J."/>
            <person name="Ranjan P."/>
            <person name="Rokshar D.S."/>
            <person name="Rothfels C.J."/>
            <person name="Schneider L."/>
            <person name="Shu S."/>
            <person name="Stevenson D.W."/>
            <person name="Thummler F."/>
            <person name="Tillich M."/>
            <person name="Villarreal Aguilar J.C."/>
            <person name="Widiez T."/>
            <person name="Wong G.K."/>
            <person name="Wymore A."/>
            <person name="Zhang Y."/>
            <person name="Zimmer A.D."/>
            <person name="Quatrano R.S."/>
            <person name="Mayer K.F.X."/>
            <person name="Goodstein D."/>
            <person name="Casacuberta J.M."/>
            <person name="Vandepoele K."/>
            <person name="Reski R."/>
            <person name="Cuming A.C."/>
            <person name="Tuskan G.A."/>
            <person name="Maumus F."/>
            <person name="Salse J."/>
            <person name="Schmutz J."/>
            <person name="Rensing S.A."/>
        </authorList>
    </citation>
    <scope>NUCLEOTIDE SEQUENCE [LARGE SCALE GENOMIC DNA]</scope>
    <source>
        <strain evidence="12 13">cv. Gransden 2004</strain>
    </source>
</reference>
<evidence type="ECO:0000313" key="12">
    <source>
        <dbReference type="EnsemblPlants" id="Pp3c4_2820V3.1"/>
    </source>
</evidence>
<dbReference type="CDD" id="cd00056">
    <property type="entry name" value="ENDO3c"/>
    <property type="match status" value="1"/>
</dbReference>
<dbReference type="GO" id="GO:0019104">
    <property type="term" value="F:DNA N-glycosylase activity"/>
    <property type="evidence" value="ECO:0007669"/>
    <property type="project" value="InterPro"/>
</dbReference>
<evidence type="ECO:0000256" key="5">
    <source>
        <dbReference type="ARBA" id="ARBA00023004"/>
    </source>
</evidence>
<dbReference type="Pfam" id="PF15628">
    <property type="entry name" value="RRM_DME"/>
    <property type="match status" value="1"/>
</dbReference>
<dbReference type="PaxDb" id="3218-PP1S480_4V6.1"/>
<dbReference type="PANTHER" id="PTHR46213">
    <property type="entry name" value="TRANSCRIPTIONAL ACTIVATOR DEMETER"/>
    <property type="match status" value="1"/>
</dbReference>
<comment type="cofactor">
    <cofactor evidence="1">
        <name>[4Fe-4S] cluster</name>
        <dbReference type="ChEBI" id="CHEBI:49883"/>
    </cofactor>
</comment>
<dbReference type="SUPFAM" id="SSF48150">
    <property type="entry name" value="DNA-glycosylase"/>
    <property type="match status" value="1"/>
</dbReference>
<dbReference type="SMART" id="SM00478">
    <property type="entry name" value="ENDO3c"/>
    <property type="match status" value="1"/>
</dbReference>
<keyword evidence="7" id="KW-0238">DNA-binding</keyword>
<organism evidence="11">
    <name type="scientific">Physcomitrium patens</name>
    <name type="common">Spreading-leaved earth moss</name>
    <name type="synonym">Physcomitrella patens</name>
    <dbReference type="NCBI Taxonomy" id="3218"/>
    <lineage>
        <taxon>Eukaryota</taxon>
        <taxon>Viridiplantae</taxon>
        <taxon>Streptophyta</taxon>
        <taxon>Embryophyta</taxon>
        <taxon>Bryophyta</taxon>
        <taxon>Bryophytina</taxon>
        <taxon>Bryopsida</taxon>
        <taxon>Funariidae</taxon>
        <taxon>Funariales</taxon>
        <taxon>Funariaceae</taxon>
        <taxon>Physcomitrium</taxon>
    </lineage>
</organism>
<feature type="region of interest" description="Disordered" evidence="9">
    <location>
        <begin position="992"/>
        <end position="1020"/>
    </location>
</feature>
<keyword evidence="8" id="KW-0539">Nucleus</keyword>
<dbReference type="GO" id="GO:0005634">
    <property type="term" value="C:nucleus"/>
    <property type="evidence" value="ECO:0007669"/>
    <property type="project" value="UniProtKB-SubCell"/>
</dbReference>
<reference evidence="11 13" key="1">
    <citation type="journal article" date="2008" name="Science">
        <title>The Physcomitrella genome reveals evolutionary insights into the conquest of land by plants.</title>
        <authorList>
            <person name="Rensing S."/>
            <person name="Lang D."/>
            <person name="Zimmer A."/>
            <person name="Terry A."/>
            <person name="Salamov A."/>
            <person name="Shapiro H."/>
            <person name="Nishiyama T."/>
            <person name="Perroud P.-F."/>
            <person name="Lindquist E."/>
            <person name="Kamisugi Y."/>
            <person name="Tanahashi T."/>
            <person name="Sakakibara K."/>
            <person name="Fujita T."/>
            <person name="Oishi K."/>
            <person name="Shin-I T."/>
            <person name="Kuroki Y."/>
            <person name="Toyoda A."/>
            <person name="Suzuki Y."/>
            <person name="Hashimoto A."/>
            <person name="Yamaguchi K."/>
            <person name="Sugano A."/>
            <person name="Kohara Y."/>
            <person name="Fujiyama A."/>
            <person name="Anterola A."/>
            <person name="Aoki S."/>
            <person name="Ashton N."/>
            <person name="Barbazuk W.B."/>
            <person name="Barker E."/>
            <person name="Bennetzen J."/>
            <person name="Bezanilla M."/>
            <person name="Blankenship R."/>
            <person name="Cho S.H."/>
            <person name="Dutcher S."/>
            <person name="Estelle M."/>
            <person name="Fawcett J.A."/>
            <person name="Gundlach H."/>
            <person name="Hanada K."/>
            <person name="Heyl A."/>
            <person name="Hicks K.A."/>
            <person name="Hugh J."/>
            <person name="Lohr M."/>
            <person name="Mayer K."/>
            <person name="Melkozernov A."/>
            <person name="Murata T."/>
            <person name="Nelson D."/>
            <person name="Pils B."/>
            <person name="Prigge M."/>
            <person name="Reiss B."/>
            <person name="Renner T."/>
            <person name="Rombauts S."/>
            <person name="Rushton P."/>
            <person name="Sanderfoot A."/>
            <person name="Schween G."/>
            <person name="Shiu S.-H."/>
            <person name="Stueber K."/>
            <person name="Theodoulou F.L."/>
            <person name="Tu H."/>
            <person name="Van de Peer Y."/>
            <person name="Verrier P.J."/>
            <person name="Waters E."/>
            <person name="Wood A."/>
            <person name="Yang L."/>
            <person name="Cove D."/>
            <person name="Cuming A."/>
            <person name="Hasebe M."/>
            <person name="Lucas S."/>
            <person name="Mishler D.B."/>
            <person name="Reski R."/>
            <person name="Grigoriev I."/>
            <person name="Quatrano R.S."/>
            <person name="Boore J.L."/>
        </authorList>
    </citation>
    <scope>NUCLEOTIDE SEQUENCE [LARGE SCALE GENOMIC DNA]</scope>
    <source>
        <strain evidence="12 13">cv. Gransden 2004</strain>
    </source>
</reference>
<dbReference type="EMBL" id="ABEU02000004">
    <property type="protein sequence ID" value="PNR54793.1"/>
    <property type="molecule type" value="Genomic_DNA"/>
</dbReference>
<comment type="subcellular location">
    <subcellularLocation>
        <location evidence="2">Nucleus</location>
    </subcellularLocation>
</comment>
<dbReference type="GO" id="GO:0035514">
    <property type="term" value="F:DNA demethylase activity"/>
    <property type="evidence" value="ECO:0007669"/>
    <property type="project" value="InterPro"/>
</dbReference>
<reference evidence="12" key="3">
    <citation type="submission" date="2020-12" db="UniProtKB">
        <authorList>
            <consortium name="EnsemblPlants"/>
        </authorList>
    </citation>
    <scope>IDENTIFICATION</scope>
</reference>
<name>A0A2K1KLY7_PHYPA</name>
<evidence type="ECO:0000256" key="9">
    <source>
        <dbReference type="SAM" id="MobiDB-lite"/>
    </source>
</evidence>
<dbReference type="GO" id="GO:0051539">
    <property type="term" value="F:4 iron, 4 sulfur cluster binding"/>
    <property type="evidence" value="ECO:0007669"/>
    <property type="project" value="InterPro"/>
</dbReference>
<dbReference type="EnsemblPlants" id="Pp3c4_2820V3.1">
    <property type="protein sequence ID" value="Pp3c4_2820V3.1"/>
    <property type="gene ID" value="Pp3c4_2820"/>
</dbReference>
<keyword evidence="13" id="KW-1185">Reference proteome</keyword>
<accession>A0A2K1KLY7</accession>
<evidence type="ECO:0000256" key="6">
    <source>
        <dbReference type="ARBA" id="ARBA00023014"/>
    </source>
</evidence>
<keyword evidence="6" id="KW-0411">Iron-sulfur</keyword>
<dbReference type="InterPro" id="IPR023170">
    <property type="entry name" value="HhH_base_excis_C"/>
</dbReference>